<evidence type="ECO:0000313" key="3">
    <source>
        <dbReference type="Proteomes" id="UP000250140"/>
    </source>
</evidence>
<keyword evidence="3" id="KW-1185">Reference proteome</keyword>
<sequence length="86" mass="10010">MAVCSFTSHLPLPLILFFPFLSLRQSHVFCAAISHKHFLLFCLCSIVISTTFFQRHKFKAPICLTFFKSNGLPRNMWMSRSHYKAL</sequence>
<proteinExistence type="predicted"/>
<evidence type="ECO:0000256" key="1">
    <source>
        <dbReference type="SAM" id="Phobius"/>
    </source>
</evidence>
<dbReference type="AlphaFoldDB" id="A0A8E2JR25"/>
<gene>
    <name evidence="2" type="ORF">AOQ84DRAFT_355725</name>
</gene>
<accession>A0A8E2JR25</accession>
<feature type="transmembrane region" description="Helical" evidence="1">
    <location>
        <begin position="36"/>
        <end position="53"/>
    </location>
</feature>
<name>A0A8E2JR25_9PEZI</name>
<keyword evidence="1" id="KW-1133">Transmembrane helix</keyword>
<dbReference type="Proteomes" id="UP000250140">
    <property type="component" value="Unassembled WGS sequence"/>
</dbReference>
<protein>
    <submittedName>
        <fullName evidence="2">Uncharacterized protein</fullName>
    </submittedName>
</protein>
<organism evidence="2 3">
    <name type="scientific">Glonium stellatum</name>
    <dbReference type="NCBI Taxonomy" id="574774"/>
    <lineage>
        <taxon>Eukaryota</taxon>
        <taxon>Fungi</taxon>
        <taxon>Dikarya</taxon>
        <taxon>Ascomycota</taxon>
        <taxon>Pezizomycotina</taxon>
        <taxon>Dothideomycetes</taxon>
        <taxon>Pleosporomycetidae</taxon>
        <taxon>Gloniales</taxon>
        <taxon>Gloniaceae</taxon>
        <taxon>Glonium</taxon>
    </lineage>
</organism>
<reference evidence="2 3" key="1">
    <citation type="journal article" date="2016" name="Nat. Commun.">
        <title>Ectomycorrhizal ecology is imprinted in the genome of the dominant symbiotic fungus Cenococcum geophilum.</title>
        <authorList>
            <consortium name="DOE Joint Genome Institute"/>
            <person name="Peter M."/>
            <person name="Kohler A."/>
            <person name="Ohm R.A."/>
            <person name="Kuo A."/>
            <person name="Krutzmann J."/>
            <person name="Morin E."/>
            <person name="Arend M."/>
            <person name="Barry K.W."/>
            <person name="Binder M."/>
            <person name="Choi C."/>
            <person name="Clum A."/>
            <person name="Copeland A."/>
            <person name="Grisel N."/>
            <person name="Haridas S."/>
            <person name="Kipfer T."/>
            <person name="LaButti K."/>
            <person name="Lindquist E."/>
            <person name="Lipzen A."/>
            <person name="Maire R."/>
            <person name="Meier B."/>
            <person name="Mihaltcheva S."/>
            <person name="Molinier V."/>
            <person name="Murat C."/>
            <person name="Poggeler S."/>
            <person name="Quandt C.A."/>
            <person name="Sperisen C."/>
            <person name="Tritt A."/>
            <person name="Tisserant E."/>
            <person name="Crous P.W."/>
            <person name="Henrissat B."/>
            <person name="Nehls U."/>
            <person name="Egli S."/>
            <person name="Spatafora J.W."/>
            <person name="Grigoriev I.V."/>
            <person name="Martin F.M."/>
        </authorList>
    </citation>
    <scope>NUCLEOTIDE SEQUENCE [LARGE SCALE GENOMIC DNA]</scope>
    <source>
        <strain evidence="2 3">CBS 207.34</strain>
    </source>
</reference>
<keyword evidence="1" id="KW-0472">Membrane</keyword>
<dbReference type="EMBL" id="KV750163">
    <property type="protein sequence ID" value="OCL05959.1"/>
    <property type="molecule type" value="Genomic_DNA"/>
</dbReference>
<keyword evidence="1" id="KW-0812">Transmembrane</keyword>
<evidence type="ECO:0000313" key="2">
    <source>
        <dbReference type="EMBL" id="OCL05959.1"/>
    </source>
</evidence>